<dbReference type="InterPro" id="IPR019338">
    <property type="entry name" value="Ribosomal_bL35m"/>
</dbReference>
<gene>
    <name evidence="1" type="ORF">DC041_0004304</name>
</gene>
<dbReference type="EMBL" id="QMKO01001445">
    <property type="protein sequence ID" value="RTG90412.1"/>
    <property type="molecule type" value="Genomic_DNA"/>
</dbReference>
<reference evidence="1 2" key="1">
    <citation type="journal article" date="2019" name="PLoS Pathog.">
        <title>Genome sequence of the bovine parasite Schistosoma bovis Tanzania.</title>
        <authorList>
            <person name="Oey H."/>
            <person name="Zakrzewski M."/>
            <person name="Gobert G."/>
            <person name="Gravermann K."/>
            <person name="Stoye J."/>
            <person name="Jones M."/>
            <person name="Mcmanus D."/>
            <person name="Krause L."/>
        </authorList>
    </citation>
    <scope>NUCLEOTIDE SEQUENCE [LARGE SCALE GENOMIC DNA]</scope>
    <source>
        <strain evidence="1 2">TAN1997</strain>
    </source>
</reference>
<dbReference type="PANTHER" id="PTHR15909:SF0">
    <property type="entry name" value="LARGE RIBOSOMAL SUBUNIT PROTEIN BL35M"/>
    <property type="match status" value="1"/>
</dbReference>
<dbReference type="Proteomes" id="UP000290809">
    <property type="component" value="Unassembled WGS sequence"/>
</dbReference>
<dbReference type="GO" id="GO:0005739">
    <property type="term" value="C:mitochondrion"/>
    <property type="evidence" value="ECO:0007669"/>
    <property type="project" value="UniProtKB-SubCell"/>
</dbReference>
<accession>A0A430QRU2</accession>
<keyword evidence="1" id="KW-0689">Ribosomal protein</keyword>
<evidence type="ECO:0000313" key="1">
    <source>
        <dbReference type="EMBL" id="RTG90412.1"/>
    </source>
</evidence>
<sequence>MYKHLDMMIQSNSTLCLKNFYGVFNSLLRHVSTTGSVSNVNNLFNFNHWISTISHVNAKIVNKILLHFNSQWRILQIPSRNRRSEEVKKFYSETGDYNPPNQDAIDRFKRLRWGAYIHARTGRAKHLYRRSESELDRRSEHILTNRATTFLINNLLNRQWRTPKYYPNDIYEPYHQRTGVPWDYRLRKPKFFP</sequence>
<proteinExistence type="predicted"/>
<name>A0A430QRU2_SCHBO</name>
<comment type="caution">
    <text evidence="1">The sequence shown here is derived from an EMBL/GenBank/DDBJ whole genome shotgun (WGS) entry which is preliminary data.</text>
</comment>
<dbReference type="STRING" id="6184.A0A430QRU2"/>
<dbReference type="AlphaFoldDB" id="A0A430QRU2"/>
<keyword evidence="1" id="KW-0687">Ribonucleoprotein</keyword>
<dbReference type="GO" id="GO:1990904">
    <property type="term" value="C:ribonucleoprotein complex"/>
    <property type="evidence" value="ECO:0007669"/>
    <property type="project" value="UniProtKB-KW"/>
</dbReference>
<dbReference type="GO" id="GO:0005840">
    <property type="term" value="C:ribosome"/>
    <property type="evidence" value="ECO:0007669"/>
    <property type="project" value="UniProtKB-KW"/>
</dbReference>
<dbReference type="PANTHER" id="PTHR15909">
    <property type="entry name" value="39S RIBOSOMAL PROTEIN L35, MITOCHONDRIAL"/>
    <property type="match status" value="1"/>
</dbReference>
<evidence type="ECO:0000313" key="2">
    <source>
        <dbReference type="Proteomes" id="UP000290809"/>
    </source>
</evidence>
<protein>
    <submittedName>
        <fullName evidence="1">Large subunit ribosomal protein L35</fullName>
    </submittedName>
</protein>
<keyword evidence="2" id="KW-1185">Reference proteome</keyword>
<organism evidence="1 2">
    <name type="scientific">Schistosoma bovis</name>
    <name type="common">Blood fluke</name>
    <dbReference type="NCBI Taxonomy" id="6184"/>
    <lineage>
        <taxon>Eukaryota</taxon>
        <taxon>Metazoa</taxon>
        <taxon>Spiralia</taxon>
        <taxon>Lophotrochozoa</taxon>
        <taxon>Platyhelminthes</taxon>
        <taxon>Trematoda</taxon>
        <taxon>Digenea</taxon>
        <taxon>Strigeidida</taxon>
        <taxon>Schistosomatoidea</taxon>
        <taxon>Schistosomatidae</taxon>
        <taxon>Schistosoma</taxon>
    </lineage>
</organism>